<accession>A0A822V9G4</accession>
<evidence type="ECO:0000313" key="2">
    <source>
        <dbReference type="Proteomes" id="UP000192074"/>
    </source>
</evidence>
<evidence type="ECO:0000313" key="1">
    <source>
        <dbReference type="EMBL" id="CVI24079.1"/>
    </source>
</evidence>
<organism evidence="1 2">
    <name type="scientific">Agrobacterium tumefaciens str. B6</name>
    <dbReference type="NCBI Taxonomy" id="1183423"/>
    <lineage>
        <taxon>Bacteria</taxon>
        <taxon>Pseudomonadati</taxon>
        <taxon>Pseudomonadota</taxon>
        <taxon>Alphaproteobacteria</taxon>
        <taxon>Hyphomicrobiales</taxon>
        <taxon>Rhizobiaceae</taxon>
        <taxon>Rhizobium/Agrobacterium group</taxon>
        <taxon>Agrobacterium</taxon>
        <taxon>Agrobacterium tumefaciens complex</taxon>
    </lineage>
</organism>
<sequence length="55" mass="5935">MKSILWMHLFRSKTVSKRTSARALIPVLVTGIQPARVCATERLLSAQGLGLAGSL</sequence>
<comment type="caution">
    <text evidence="1">The sequence shown here is derived from an EMBL/GenBank/DDBJ whole genome shotgun (WGS) entry which is preliminary data.</text>
</comment>
<dbReference type="Proteomes" id="UP000192074">
    <property type="component" value="Unassembled WGS sequence"/>
</dbReference>
<reference evidence="1 2" key="1">
    <citation type="submission" date="2016-01" db="EMBL/GenBank/DDBJ databases">
        <authorList>
            <person name="Regsiter A."/>
            <person name="william w."/>
        </authorList>
    </citation>
    <scope>NUCLEOTIDE SEQUENCE [LARGE SCALE GENOMIC DNA]</scope>
    <source>
        <strain evidence="1 2">B6</strain>
    </source>
</reference>
<protein>
    <submittedName>
        <fullName evidence="1">Uncharacterized protein</fullName>
    </submittedName>
</protein>
<dbReference type="EMBL" id="FCNL01000038">
    <property type="protein sequence ID" value="CVI24079.1"/>
    <property type="molecule type" value="Genomic_DNA"/>
</dbReference>
<dbReference type="AlphaFoldDB" id="A0A822V9G4"/>
<gene>
    <name evidence="1" type="ORF">AGR4A_Lc80056</name>
</gene>
<proteinExistence type="predicted"/>
<name>A0A822V9G4_AGRTU</name>